<protein>
    <recommendedName>
        <fullName evidence="2">non-specific serine/threonine protein kinase</fullName>
        <ecNumber evidence="2">2.7.11.1</ecNumber>
    </recommendedName>
</protein>
<dbReference type="InterPro" id="IPR011009">
    <property type="entry name" value="Kinase-like_dom_sf"/>
</dbReference>
<dbReference type="InterPro" id="IPR008271">
    <property type="entry name" value="Ser/Thr_kinase_AS"/>
</dbReference>
<dbReference type="WBParaSite" id="PSU_v2.g4689.t1">
    <property type="protein sequence ID" value="PSU_v2.g4689.t1"/>
    <property type="gene ID" value="PSU_v2.g4689"/>
</dbReference>
<evidence type="ECO:0000256" key="5">
    <source>
        <dbReference type="ARBA" id="ARBA00022741"/>
    </source>
</evidence>
<evidence type="ECO:0000256" key="6">
    <source>
        <dbReference type="ARBA" id="ARBA00022777"/>
    </source>
</evidence>
<dbReference type="PANTHER" id="PTHR44899">
    <property type="entry name" value="CAMK FAMILY PROTEIN KINASE"/>
    <property type="match status" value="1"/>
</dbReference>
<evidence type="ECO:0000256" key="1">
    <source>
        <dbReference type="ARBA" id="ARBA00010886"/>
    </source>
</evidence>
<evidence type="ECO:0000259" key="12">
    <source>
        <dbReference type="PROSITE" id="PS50011"/>
    </source>
</evidence>
<keyword evidence="6" id="KW-0418">Kinase</keyword>
<organism evidence="13 14">
    <name type="scientific">Panagrolaimus superbus</name>
    <dbReference type="NCBI Taxonomy" id="310955"/>
    <lineage>
        <taxon>Eukaryota</taxon>
        <taxon>Metazoa</taxon>
        <taxon>Ecdysozoa</taxon>
        <taxon>Nematoda</taxon>
        <taxon>Chromadorea</taxon>
        <taxon>Rhabditida</taxon>
        <taxon>Tylenchina</taxon>
        <taxon>Panagrolaimomorpha</taxon>
        <taxon>Panagrolaimoidea</taxon>
        <taxon>Panagrolaimidae</taxon>
        <taxon>Panagrolaimus</taxon>
    </lineage>
</organism>
<keyword evidence="13" id="KW-1185">Reference proteome</keyword>
<dbReference type="PANTHER" id="PTHR44899:SF3">
    <property type="entry name" value="SERINE_THREONINE-PROTEIN KINASE NEK1"/>
    <property type="match status" value="1"/>
</dbReference>
<dbReference type="Pfam" id="PF00069">
    <property type="entry name" value="Pkinase"/>
    <property type="match status" value="1"/>
</dbReference>
<comment type="catalytic activity">
    <reaction evidence="9">
        <text>L-seryl-[protein] + ATP = O-phospho-L-seryl-[protein] + ADP + H(+)</text>
        <dbReference type="Rhea" id="RHEA:17989"/>
        <dbReference type="Rhea" id="RHEA-COMP:9863"/>
        <dbReference type="Rhea" id="RHEA-COMP:11604"/>
        <dbReference type="ChEBI" id="CHEBI:15378"/>
        <dbReference type="ChEBI" id="CHEBI:29999"/>
        <dbReference type="ChEBI" id="CHEBI:30616"/>
        <dbReference type="ChEBI" id="CHEBI:83421"/>
        <dbReference type="ChEBI" id="CHEBI:456216"/>
        <dbReference type="EC" id="2.7.11.1"/>
    </reaction>
</comment>
<accession>A0A914YYH1</accession>
<keyword evidence="4" id="KW-0808">Transferase</keyword>
<dbReference type="EC" id="2.7.11.1" evidence="2"/>
<dbReference type="PIRSF" id="PIRSF000654">
    <property type="entry name" value="Integrin-linked_kinase"/>
    <property type="match status" value="1"/>
</dbReference>
<dbReference type="PROSITE" id="PS00108">
    <property type="entry name" value="PROTEIN_KINASE_ST"/>
    <property type="match status" value="1"/>
</dbReference>
<keyword evidence="3 11" id="KW-0723">Serine/threonine-protein kinase</keyword>
<dbReference type="GO" id="GO:0005524">
    <property type="term" value="F:ATP binding"/>
    <property type="evidence" value="ECO:0007669"/>
    <property type="project" value="UniProtKB-UniRule"/>
</dbReference>
<evidence type="ECO:0000256" key="7">
    <source>
        <dbReference type="ARBA" id="ARBA00022840"/>
    </source>
</evidence>
<evidence type="ECO:0000313" key="14">
    <source>
        <dbReference type="WBParaSite" id="PSU_v2.g4689.t1"/>
    </source>
</evidence>
<dbReference type="SMART" id="SM00220">
    <property type="entry name" value="S_TKc"/>
    <property type="match status" value="1"/>
</dbReference>
<evidence type="ECO:0000256" key="8">
    <source>
        <dbReference type="ARBA" id="ARBA00047899"/>
    </source>
</evidence>
<evidence type="ECO:0000256" key="11">
    <source>
        <dbReference type="RuleBase" id="RU000304"/>
    </source>
</evidence>
<evidence type="ECO:0000313" key="13">
    <source>
        <dbReference type="Proteomes" id="UP000887577"/>
    </source>
</evidence>
<evidence type="ECO:0000256" key="4">
    <source>
        <dbReference type="ARBA" id="ARBA00022679"/>
    </source>
</evidence>
<dbReference type="AlphaFoldDB" id="A0A914YYH1"/>
<evidence type="ECO:0000256" key="9">
    <source>
        <dbReference type="ARBA" id="ARBA00048679"/>
    </source>
</evidence>
<evidence type="ECO:0000256" key="10">
    <source>
        <dbReference type="PROSITE-ProRule" id="PRU10141"/>
    </source>
</evidence>
<dbReference type="SUPFAM" id="SSF56112">
    <property type="entry name" value="Protein kinase-like (PK-like)"/>
    <property type="match status" value="1"/>
</dbReference>
<dbReference type="PROSITE" id="PS50011">
    <property type="entry name" value="PROTEIN_KINASE_DOM"/>
    <property type="match status" value="1"/>
</dbReference>
<comment type="catalytic activity">
    <reaction evidence="8">
        <text>L-threonyl-[protein] + ATP = O-phospho-L-threonyl-[protein] + ADP + H(+)</text>
        <dbReference type="Rhea" id="RHEA:46608"/>
        <dbReference type="Rhea" id="RHEA-COMP:11060"/>
        <dbReference type="Rhea" id="RHEA-COMP:11605"/>
        <dbReference type="ChEBI" id="CHEBI:15378"/>
        <dbReference type="ChEBI" id="CHEBI:30013"/>
        <dbReference type="ChEBI" id="CHEBI:30616"/>
        <dbReference type="ChEBI" id="CHEBI:61977"/>
        <dbReference type="ChEBI" id="CHEBI:456216"/>
        <dbReference type="EC" id="2.7.11.1"/>
    </reaction>
</comment>
<name>A0A914YYH1_9BILA</name>
<proteinExistence type="inferred from homology"/>
<comment type="similarity">
    <text evidence="1">Belongs to the protein kinase superfamily. NEK Ser/Thr protein kinase family. NIMA subfamily.</text>
</comment>
<keyword evidence="7 10" id="KW-0067">ATP-binding</keyword>
<evidence type="ECO:0000256" key="3">
    <source>
        <dbReference type="ARBA" id="ARBA00022527"/>
    </source>
</evidence>
<dbReference type="InterPro" id="IPR000719">
    <property type="entry name" value="Prot_kinase_dom"/>
</dbReference>
<dbReference type="Proteomes" id="UP000887577">
    <property type="component" value="Unplaced"/>
</dbReference>
<reference evidence="14" key="1">
    <citation type="submission" date="2022-11" db="UniProtKB">
        <authorList>
            <consortium name="WormBaseParasite"/>
        </authorList>
    </citation>
    <scope>IDENTIFICATION</scope>
</reference>
<dbReference type="GO" id="GO:0004674">
    <property type="term" value="F:protein serine/threonine kinase activity"/>
    <property type="evidence" value="ECO:0007669"/>
    <property type="project" value="UniProtKB-KW"/>
</dbReference>
<feature type="domain" description="Protein kinase" evidence="12">
    <location>
        <begin position="28"/>
        <end position="292"/>
    </location>
</feature>
<dbReference type="Gene3D" id="1.10.510.10">
    <property type="entry name" value="Transferase(Phosphotransferase) domain 1"/>
    <property type="match status" value="1"/>
</dbReference>
<dbReference type="PROSITE" id="PS00107">
    <property type="entry name" value="PROTEIN_KINASE_ATP"/>
    <property type="match status" value="1"/>
</dbReference>
<evidence type="ECO:0000256" key="2">
    <source>
        <dbReference type="ARBA" id="ARBA00012513"/>
    </source>
</evidence>
<feature type="binding site" evidence="10">
    <location>
        <position position="57"/>
    </location>
    <ligand>
        <name>ATP</name>
        <dbReference type="ChEBI" id="CHEBI:30616"/>
    </ligand>
</feature>
<dbReference type="InterPro" id="IPR017441">
    <property type="entry name" value="Protein_kinase_ATP_BS"/>
</dbReference>
<sequence>MSQTYNNLLHPYNTRSNANGMEKLLKYKISSKELGRGAFSKVLEATFKEANTKVAMKIVKLEDLEDKYITLSLNEVQLLRRIHSPNVIKLYDAFVHQKTLHVALELIDGVDLAVRIQVMRDRGSVFSERSIWYKFHQICCGLKDLHDKRILHRDLKPANIFITSKYQVKIGDLGLSRQCSPATNNLKTHVGTEYYMAPERNIGEGYHFQSDIWSLGCLLYELCTFRSPFNGELTNAYSLHKKINNGDIIPFPMNVYSEHLSYFTYACLNTKSEERPNASECFEAARAMYEKFESMLADYKAATRQTSSLKKTL</sequence>
<keyword evidence="5 10" id="KW-0547">Nucleotide-binding</keyword>
<dbReference type="InterPro" id="IPR051131">
    <property type="entry name" value="NEK_Ser/Thr_kinase_NIMA"/>
</dbReference>